<dbReference type="AlphaFoldDB" id="W2N6C9"/>
<evidence type="ECO:0000313" key="2">
    <source>
        <dbReference type="EMBL" id="ETM44146.1"/>
    </source>
</evidence>
<accession>W2N6C9</accession>
<reference evidence="2" key="1">
    <citation type="submission" date="2013-11" db="EMBL/GenBank/DDBJ databases">
        <title>The Genome Sequence of Phytophthora parasitica IAC_01/95.</title>
        <authorList>
            <consortium name="The Broad Institute Genomics Platform"/>
            <person name="Russ C."/>
            <person name="Tyler B."/>
            <person name="Panabieres F."/>
            <person name="Shan W."/>
            <person name="Tripathy S."/>
            <person name="Grunwald N."/>
            <person name="Machado M."/>
            <person name="Johnson C.S."/>
            <person name="Arredondo F."/>
            <person name="Hong C."/>
            <person name="Coffey M."/>
            <person name="Young S.K."/>
            <person name="Zeng Q."/>
            <person name="Gargeya S."/>
            <person name="Fitzgerald M."/>
            <person name="Abouelleil A."/>
            <person name="Alvarado L."/>
            <person name="Chapman S.B."/>
            <person name="Gainer-Dewar J."/>
            <person name="Goldberg J."/>
            <person name="Griggs A."/>
            <person name="Gujja S."/>
            <person name="Hansen M."/>
            <person name="Howarth C."/>
            <person name="Imamovic A."/>
            <person name="Ireland A."/>
            <person name="Larimer J."/>
            <person name="McCowan C."/>
            <person name="Murphy C."/>
            <person name="Pearson M."/>
            <person name="Poon T.W."/>
            <person name="Priest M."/>
            <person name="Roberts A."/>
            <person name="Saif S."/>
            <person name="Shea T."/>
            <person name="Sykes S."/>
            <person name="Wortman J."/>
            <person name="Nusbaum C."/>
            <person name="Birren B."/>
        </authorList>
    </citation>
    <scope>NUCLEOTIDE SEQUENCE [LARGE SCALE GENOMIC DNA]</scope>
    <source>
        <strain evidence="2">IAC_01/95</strain>
    </source>
</reference>
<feature type="compositionally biased region" description="Basic and acidic residues" evidence="1">
    <location>
        <begin position="82"/>
        <end position="91"/>
    </location>
</feature>
<dbReference type="EMBL" id="KI693474">
    <property type="protein sequence ID" value="ETM44146.1"/>
    <property type="molecule type" value="Genomic_DNA"/>
</dbReference>
<dbReference type="Proteomes" id="UP000054532">
    <property type="component" value="Unassembled WGS sequence"/>
</dbReference>
<protein>
    <submittedName>
        <fullName evidence="2">Uncharacterized protein</fullName>
    </submittedName>
</protein>
<dbReference type="VEuPathDB" id="FungiDB:PPTG_13042"/>
<gene>
    <name evidence="2" type="ORF">L914_10593</name>
</gene>
<sequence length="158" mass="16926">MADGAEETSTAIVIKRAGANNLEGGAATDEDKEPATITRMLILMEGLEGSLKSRMESQAKAGEGSLKSRMESQAKAGEGSEGGDRRSRNIDRPMTPPTISSLLRPTWNKAKGCISTLWLQPGYGLQVSELPRVYAAVQAVEDVKVDYLGHYLSGSAER</sequence>
<name>W2N6C9_PHYNI</name>
<proteinExistence type="predicted"/>
<organism evidence="2">
    <name type="scientific">Phytophthora nicotianae</name>
    <name type="common">Potato buckeye rot agent</name>
    <name type="synonym">Phytophthora parasitica</name>
    <dbReference type="NCBI Taxonomy" id="4792"/>
    <lineage>
        <taxon>Eukaryota</taxon>
        <taxon>Sar</taxon>
        <taxon>Stramenopiles</taxon>
        <taxon>Oomycota</taxon>
        <taxon>Peronosporomycetes</taxon>
        <taxon>Peronosporales</taxon>
        <taxon>Peronosporaceae</taxon>
        <taxon>Phytophthora</taxon>
    </lineage>
</organism>
<evidence type="ECO:0000256" key="1">
    <source>
        <dbReference type="SAM" id="MobiDB-lite"/>
    </source>
</evidence>
<feature type="region of interest" description="Disordered" evidence="1">
    <location>
        <begin position="53"/>
        <end position="103"/>
    </location>
</feature>